<dbReference type="InterPro" id="IPR013264">
    <property type="entry name" value="DNAG_N"/>
</dbReference>
<organism evidence="17 18">
    <name type="scientific">Clostridium niameyense</name>
    <dbReference type="NCBI Taxonomy" id="1622073"/>
    <lineage>
        <taxon>Bacteria</taxon>
        <taxon>Bacillati</taxon>
        <taxon>Bacillota</taxon>
        <taxon>Clostridia</taxon>
        <taxon>Eubacteriales</taxon>
        <taxon>Clostridiaceae</taxon>
        <taxon>Clostridium</taxon>
    </lineage>
</organism>
<evidence type="ECO:0000313" key="17">
    <source>
        <dbReference type="EMBL" id="NEZ45722.1"/>
    </source>
</evidence>
<evidence type="ECO:0000313" key="18">
    <source>
        <dbReference type="Proteomes" id="UP000473885"/>
    </source>
</evidence>
<evidence type="ECO:0000256" key="4">
    <source>
        <dbReference type="ARBA" id="ARBA00022695"/>
    </source>
</evidence>
<dbReference type="Gene3D" id="3.90.580.10">
    <property type="entry name" value="Zinc finger, CHC2-type domain"/>
    <property type="match status" value="1"/>
</dbReference>
<comment type="similarity">
    <text evidence="12 13">Belongs to the DnaG primase family.</text>
</comment>
<evidence type="ECO:0000256" key="9">
    <source>
        <dbReference type="ARBA" id="ARBA00022842"/>
    </source>
</evidence>
<dbReference type="GO" id="GO:0005524">
    <property type="term" value="F:ATP binding"/>
    <property type="evidence" value="ECO:0007669"/>
    <property type="project" value="InterPro"/>
</dbReference>
<proteinExistence type="inferred from homology"/>
<evidence type="ECO:0000256" key="5">
    <source>
        <dbReference type="ARBA" id="ARBA00022705"/>
    </source>
</evidence>
<accession>A0A6M0R671</accession>
<dbReference type="SUPFAM" id="SSF48024">
    <property type="entry name" value="N-terminal domain of DnaB helicase"/>
    <property type="match status" value="1"/>
</dbReference>
<dbReference type="PANTHER" id="PTHR30313:SF2">
    <property type="entry name" value="DNA PRIMASE"/>
    <property type="match status" value="1"/>
</dbReference>
<dbReference type="CDD" id="cd03364">
    <property type="entry name" value="TOPRIM_DnaG_primases"/>
    <property type="match status" value="1"/>
</dbReference>
<dbReference type="EC" id="2.7.7.101" evidence="12"/>
<name>A0A6M0R671_9CLOT</name>
<keyword evidence="9" id="KW-0460">Magnesium</keyword>
<dbReference type="InterPro" id="IPR006295">
    <property type="entry name" value="DNA_primase_DnaG"/>
</dbReference>
<comment type="function">
    <text evidence="12 13">RNA polymerase that catalyzes the synthesis of short RNA molecules used as primers for DNA polymerase during DNA replication.</text>
</comment>
<evidence type="ECO:0000256" key="8">
    <source>
        <dbReference type="ARBA" id="ARBA00022833"/>
    </source>
</evidence>
<dbReference type="Gene3D" id="3.40.1360.10">
    <property type="match status" value="1"/>
</dbReference>
<sequence>MISEDVIQRVKDENDIVEVISEDVKLKRAGRNYFGLCPFHHEKTPSFSVSQDKQIYKCFGCGEVGNVITYTMKTKNLSFPEAIKLLADRVNIDIDIDGKGNEKNTFKNKMYKINVDAARYFFGNLIKNKKAVNYFLNRGVTGKTIKRFGLGYAKDNWDGTLSYLKNKGYKEQDILEAGLAVRGRNNSCYDRFRNRVIFPVFDYKGRVIGFGGRVLDDSKPKYLNSPETYIFKKGTNLYGLNYAIKQRTRNLIIVEGYMDCITLHQYGIENVVASLGTALTMNQGRLLKRYADRVIISYDADVAGQAATMRGLQILKEVGLEVRILTVPEGKDPDEFVRNNGKEAYLELVDKALPLIEYKIEMAKKNINFNNPHHIAKYAEKVINITTPLEPVERDLYIKKLAEETNIKIQTLYDQLNDKIKKSGENSEKMNRLASFGQKLYLEPAYITAERLVLQVMFNNKDVYDNIINNLKEEELALESHKKIYKYITENIECEDIEKRKIQIEAKCDKQEETSKEWIKILDTEFMYDEEKIEEIIKDSIKSIKKYQLEKDKKELMDKIKQLEKEGKYKESIDISQKLVKLQKTIANM</sequence>
<keyword evidence="7 12" id="KW-0863">Zinc-finger</keyword>
<keyword evidence="1 12" id="KW-0240">DNA-directed RNA polymerase</keyword>
<comment type="domain">
    <text evidence="12">Contains an N-terminal zinc-binding domain, a central core domain that contains the primase activity, and a C-terminal DnaB-binding domain.</text>
</comment>
<dbReference type="PIRSF" id="PIRSF002811">
    <property type="entry name" value="DnaG"/>
    <property type="match status" value="1"/>
</dbReference>
<dbReference type="GO" id="GO:1990077">
    <property type="term" value="C:primosome complex"/>
    <property type="evidence" value="ECO:0007669"/>
    <property type="project" value="UniProtKB-KW"/>
</dbReference>
<dbReference type="AlphaFoldDB" id="A0A6M0R671"/>
<dbReference type="Pfam" id="PF08275">
    <property type="entry name" value="DNAG_N"/>
    <property type="match status" value="1"/>
</dbReference>
<dbReference type="FunFam" id="3.90.580.10:FF:000001">
    <property type="entry name" value="DNA primase"/>
    <property type="match status" value="1"/>
</dbReference>
<keyword evidence="4 12" id="KW-0548">Nucleotidyltransferase</keyword>
<keyword evidence="11 12" id="KW-0804">Transcription</keyword>
<keyword evidence="6 12" id="KW-0479">Metal-binding</keyword>
<evidence type="ECO:0000256" key="3">
    <source>
        <dbReference type="ARBA" id="ARBA00022679"/>
    </source>
</evidence>
<dbReference type="GO" id="GO:0008270">
    <property type="term" value="F:zinc ion binding"/>
    <property type="evidence" value="ECO:0007669"/>
    <property type="project" value="UniProtKB-UniRule"/>
</dbReference>
<dbReference type="InterPro" id="IPR037068">
    <property type="entry name" value="DNA_primase_core_N_sf"/>
</dbReference>
<dbReference type="InterPro" id="IPR006171">
    <property type="entry name" value="TOPRIM_dom"/>
</dbReference>
<comment type="subunit">
    <text evidence="12">Monomer. Interacts with DnaB.</text>
</comment>
<dbReference type="Gene3D" id="3.90.980.10">
    <property type="entry name" value="DNA primase, catalytic core, N-terminal domain"/>
    <property type="match status" value="1"/>
</dbReference>
<dbReference type="GO" id="GO:0006269">
    <property type="term" value="P:DNA replication, synthesis of primer"/>
    <property type="evidence" value="ECO:0007669"/>
    <property type="project" value="UniProtKB-UniRule"/>
</dbReference>
<evidence type="ECO:0000256" key="12">
    <source>
        <dbReference type="HAMAP-Rule" id="MF_00974"/>
    </source>
</evidence>
<dbReference type="Gene3D" id="1.10.860.10">
    <property type="entry name" value="DNAb Helicase, Chain A"/>
    <property type="match status" value="1"/>
</dbReference>
<dbReference type="InterPro" id="IPR030846">
    <property type="entry name" value="DnaG_bac"/>
</dbReference>
<dbReference type="HAMAP" id="MF_00974">
    <property type="entry name" value="DNA_primase_DnaG"/>
    <property type="match status" value="1"/>
</dbReference>
<reference evidence="17 18" key="1">
    <citation type="submission" date="2019-04" db="EMBL/GenBank/DDBJ databases">
        <title>Genome sequencing of Clostridium botulinum Groups I-IV and Clostridium butyricum.</title>
        <authorList>
            <person name="Brunt J."/>
            <person name="Van Vliet A.H.M."/>
            <person name="Stringer S.C."/>
            <person name="Carter A.T."/>
            <person name="Peck M.W."/>
        </authorList>
    </citation>
    <scope>NUCLEOTIDE SEQUENCE [LARGE SCALE GENOMIC DNA]</scope>
    <source>
        <strain evidence="17 18">IFR 18/094</strain>
    </source>
</reference>
<dbReference type="InterPro" id="IPR007693">
    <property type="entry name" value="DNA_helicase_DnaB-like_N"/>
</dbReference>
<feature type="zinc finger region" description="CHC2-type" evidence="12 14">
    <location>
        <begin position="37"/>
        <end position="61"/>
    </location>
</feature>
<dbReference type="Pfam" id="PF01807">
    <property type="entry name" value="Zn_ribbon_DnaG"/>
    <property type="match status" value="1"/>
</dbReference>
<keyword evidence="10 12" id="KW-0238">DNA-binding</keyword>
<keyword evidence="8 12" id="KW-0862">Zinc</keyword>
<keyword evidence="3 12" id="KW-0808">Transferase</keyword>
<dbReference type="GO" id="GO:0000428">
    <property type="term" value="C:DNA-directed RNA polymerase complex"/>
    <property type="evidence" value="ECO:0007669"/>
    <property type="project" value="UniProtKB-KW"/>
</dbReference>
<dbReference type="InterPro" id="IPR002694">
    <property type="entry name" value="Znf_CHC2"/>
</dbReference>
<evidence type="ECO:0000256" key="14">
    <source>
        <dbReference type="PIRSR" id="PIRSR002811-1"/>
    </source>
</evidence>
<dbReference type="PANTHER" id="PTHR30313">
    <property type="entry name" value="DNA PRIMASE"/>
    <property type="match status" value="1"/>
</dbReference>
<dbReference type="SUPFAM" id="SSF57783">
    <property type="entry name" value="Zinc beta-ribbon"/>
    <property type="match status" value="1"/>
</dbReference>
<dbReference type="EMBL" id="SXDP01000001">
    <property type="protein sequence ID" value="NEZ45722.1"/>
    <property type="molecule type" value="Genomic_DNA"/>
</dbReference>
<dbReference type="RefSeq" id="WP_163248138.1">
    <property type="nucleotide sequence ID" value="NZ_SXDP01000001.1"/>
</dbReference>
<dbReference type="GO" id="GO:0003677">
    <property type="term" value="F:DNA binding"/>
    <property type="evidence" value="ECO:0007669"/>
    <property type="project" value="UniProtKB-KW"/>
</dbReference>
<evidence type="ECO:0000256" key="2">
    <source>
        <dbReference type="ARBA" id="ARBA00022515"/>
    </source>
</evidence>
<keyword evidence="18" id="KW-1185">Reference proteome</keyword>
<dbReference type="Pfam" id="PF10410">
    <property type="entry name" value="DnaB_bind"/>
    <property type="match status" value="1"/>
</dbReference>
<evidence type="ECO:0000256" key="7">
    <source>
        <dbReference type="ARBA" id="ARBA00022771"/>
    </source>
</evidence>
<dbReference type="Pfam" id="PF00772">
    <property type="entry name" value="DnaB"/>
    <property type="match status" value="1"/>
</dbReference>
<dbReference type="InterPro" id="IPR050219">
    <property type="entry name" value="DnaG_primase"/>
</dbReference>
<evidence type="ECO:0000256" key="6">
    <source>
        <dbReference type="ARBA" id="ARBA00022723"/>
    </source>
</evidence>
<evidence type="ECO:0000256" key="11">
    <source>
        <dbReference type="ARBA" id="ARBA00023163"/>
    </source>
</evidence>
<comment type="caution">
    <text evidence="17">The sequence shown here is derived from an EMBL/GenBank/DDBJ whole genome shotgun (WGS) entry which is preliminary data.</text>
</comment>
<dbReference type="NCBIfam" id="TIGR01391">
    <property type="entry name" value="dnaG"/>
    <property type="match status" value="1"/>
</dbReference>
<keyword evidence="2 12" id="KW-0639">Primosome</keyword>
<dbReference type="SUPFAM" id="SSF56731">
    <property type="entry name" value="DNA primase core"/>
    <property type="match status" value="1"/>
</dbReference>
<comment type="cofactor">
    <cofactor evidence="12 13 14">
        <name>Zn(2+)</name>
        <dbReference type="ChEBI" id="CHEBI:29105"/>
    </cofactor>
    <text evidence="12 13 14">Binds 1 zinc ion per monomer.</text>
</comment>
<keyword evidence="5 12" id="KW-0235">DNA replication</keyword>
<protein>
    <recommendedName>
        <fullName evidence="12 13">DNA primase</fullName>
        <ecNumber evidence="12">2.7.7.101</ecNumber>
    </recommendedName>
</protein>
<evidence type="ECO:0000256" key="15">
    <source>
        <dbReference type="SAM" id="Coils"/>
    </source>
</evidence>
<dbReference type="InterPro" id="IPR016136">
    <property type="entry name" value="DNA_helicase_N/primase_C"/>
</dbReference>
<gene>
    <name evidence="12" type="primary">dnaG</name>
    <name evidence="17" type="ORF">FDF74_00685</name>
</gene>
<evidence type="ECO:0000256" key="10">
    <source>
        <dbReference type="ARBA" id="ARBA00023125"/>
    </source>
</evidence>
<feature type="coiled-coil region" evidence="15">
    <location>
        <begin position="464"/>
        <end position="514"/>
    </location>
</feature>
<dbReference type="SMART" id="SM00400">
    <property type="entry name" value="ZnF_CHCC"/>
    <property type="match status" value="1"/>
</dbReference>
<evidence type="ECO:0000256" key="1">
    <source>
        <dbReference type="ARBA" id="ARBA00022478"/>
    </source>
</evidence>
<evidence type="ECO:0000259" key="16">
    <source>
        <dbReference type="PROSITE" id="PS50880"/>
    </source>
</evidence>
<dbReference type="InterPro" id="IPR019475">
    <property type="entry name" value="DNA_primase_DnaB-bd"/>
</dbReference>
<dbReference type="InterPro" id="IPR036977">
    <property type="entry name" value="DNA_primase_Znf_CHC2"/>
</dbReference>
<dbReference type="SMART" id="SM00493">
    <property type="entry name" value="TOPRIM"/>
    <property type="match status" value="1"/>
</dbReference>
<dbReference type="Pfam" id="PF13155">
    <property type="entry name" value="Toprim_2"/>
    <property type="match status" value="1"/>
</dbReference>
<dbReference type="Proteomes" id="UP000473885">
    <property type="component" value="Unassembled WGS sequence"/>
</dbReference>
<keyword evidence="15" id="KW-0175">Coiled coil</keyword>
<dbReference type="FunFam" id="3.40.1360.10:FF:000002">
    <property type="entry name" value="DNA primase"/>
    <property type="match status" value="1"/>
</dbReference>
<evidence type="ECO:0000256" key="13">
    <source>
        <dbReference type="PIRNR" id="PIRNR002811"/>
    </source>
</evidence>
<dbReference type="PROSITE" id="PS50880">
    <property type="entry name" value="TOPRIM"/>
    <property type="match status" value="1"/>
</dbReference>
<feature type="domain" description="Toprim" evidence="16">
    <location>
        <begin position="249"/>
        <end position="330"/>
    </location>
</feature>
<dbReference type="FunFam" id="3.90.980.10:FF:000001">
    <property type="entry name" value="DNA primase"/>
    <property type="match status" value="1"/>
</dbReference>
<dbReference type="GO" id="GO:0005737">
    <property type="term" value="C:cytoplasm"/>
    <property type="evidence" value="ECO:0007669"/>
    <property type="project" value="TreeGrafter"/>
</dbReference>
<dbReference type="InterPro" id="IPR034151">
    <property type="entry name" value="TOPRIM_DnaG_bac"/>
</dbReference>
<dbReference type="InterPro" id="IPR036185">
    <property type="entry name" value="DNA_heli_DnaB-like_N_sf"/>
</dbReference>
<dbReference type="GO" id="GO:0003899">
    <property type="term" value="F:DNA-directed RNA polymerase activity"/>
    <property type="evidence" value="ECO:0007669"/>
    <property type="project" value="UniProtKB-UniRule"/>
</dbReference>
<comment type="catalytic activity">
    <reaction evidence="12">
        <text>ssDNA + n NTP = ssDNA/pppN(pN)n-1 hybrid + (n-1) diphosphate.</text>
        <dbReference type="EC" id="2.7.7.101"/>
    </reaction>
</comment>
<dbReference type="GO" id="GO:0003678">
    <property type="term" value="F:DNA helicase activity"/>
    <property type="evidence" value="ECO:0007669"/>
    <property type="project" value="InterPro"/>
</dbReference>